<accession>A0A0D3BVX0</accession>
<evidence type="ECO:0000256" key="1">
    <source>
        <dbReference type="ARBA" id="ARBA00004141"/>
    </source>
</evidence>
<feature type="transmembrane region" description="Helical" evidence="5">
    <location>
        <begin position="66"/>
        <end position="84"/>
    </location>
</feature>
<keyword evidence="4 5" id="KW-0472">Membrane</keyword>
<dbReference type="eggNOG" id="KOG2325">
    <property type="taxonomic scope" value="Eukaryota"/>
</dbReference>
<dbReference type="STRING" id="109376.A0A0D3BVX0"/>
<keyword evidence="3 5" id="KW-1133">Transmembrane helix</keyword>
<dbReference type="GO" id="GO:1905011">
    <property type="term" value="P:transmembrane phosphate ion transport from cytosol to vacuole"/>
    <property type="evidence" value="ECO:0007669"/>
    <property type="project" value="TreeGrafter"/>
</dbReference>
<dbReference type="InterPro" id="IPR051068">
    <property type="entry name" value="MFS_Domain-Containing_Protein"/>
</dbReference>
<dbReference type="GO" id="GO:0009705">
    <property type="term" value="C:plant-type vacuole membrane"/>
    <property type="evidence" value="ECO:0007669"/>
    <property type="project" value="TreeGrafter"/>
</dbReference>
<evidence type="ECO:0000313" key="6">
    <source>
        <dbReference type="EnsemblPlants" id="Bo4g096460.1"/>
    </source>
</evidence>
<proteinExistence type="predicted"/>
<organism evidence="6 7">
    <name type="scientific">Brassica oleracea var. oleracea</name>
    <dbReference type="NCBI Taxonomy" id="109376"/>
    <lineage>
        <taxon>Eukaryota</taxon>
        <taxon>Viridiplantae</taxon>
        <taxon>Streptophyta</taxon>
        <taxon>Embryophyta</taxon>
        <taxon>Tracheophyta</taxon>
        <taxon>Spermatophyta</taxon>
        <taxon>Magnoliopsida</taxon>
        <taxon>eudicotyledons</taxon>
        <taxon>Gunneridae</taxon>
        <taxon>Pentapetalae</taxon>
        <taxon>rosids</taxon>
        <taxon>malvids</taxon>
        <taxon>Brassicales</taxon>
        <taxon>Brassicaceae</taxon>
        <taxon>Brassiceae</taxon>
        <taxon>Brassica</taxon>
    </lineage>
</organism>
<dbReference type="OMA" id="MLKHAME"/>
<keyword evidence="2 5" id="KW-0812">Transmembrane</keyword>
<dbReference type="EnsemblPlants" id="Bo4g096460.1">
    <property type="protein sequence ID" value="Bo4g096460.1"/>
    <property type="gene ID" value="Bo4g096460"/>
</dbReference>
<protein>
    <submittedName>
        <fullName evidence="6">Uncharacterized protein</fullName>
    </submittedName>
</protein>
<evidence type="ECO:0000256" key="2">
    <source>
        <dbReference type="ARBA" id="ARBA00022692"/>
    </source>
</evidence>
<reference evidence="6 7" key="1">
    <citation type="journal article" date="2014" name="Genome Biol.">
        <title>Transcriptome and methylome profiling reveals relics of genome dominance in the mesopolyploid Brassica oleracea.</title>
        <authorList>
            <person name="Parkin I.A."/>
            <person name="Koh C."/>
            <person name="Tang H."/>
            <person name="Robinson S.J."/>
            <person name="Kagale S."/>
            <person name="Clarke W.E."/>
            <person name="Town C.D."/>
            <person name="Nixon J."/>
            <person name="Krishnakumar V."/>
            <person name="Bidwell S.L."/>
            <person name="Denoeud F."/>
            <person name="Belcram H."/>
            <person name="Links M.G."/>
            <person name="Just J."/>
            <person name="Clarke C."/>
            <person name="Bender T."/>
            <person name="Huebert T."/>
            <person name="Mason A.S."/>
            <person name="Pires J.C."/>
            <person name="Barker G."/>
            <person name="Moore J."/>
            <person name="Walley P.G."/>
            <person name="Manoli S."/>
            <person name="Batley J."/>
            <person name="Edwards D."/>
            <person name="Nelson M.N."/>
            <person name="Wang X."/>
            <person name="Paterson A.H."/>
            <person name="King G."/>
            <person name="Bancroft I."/>
            <person name="Chalhoub B."/>
            <person name="Sharpe A.G."/>
        </authorList>
    </citation>
    <scope>NUCLEOTIDE SEQUENCE</scope>
    <source>
        <strain evidence="6 7">cv. TO1000</strain>
    </source>
</reference>
<evidence type="ECO:0000256" key="5">
    <source>
        <dbReference type="SAM" id="Phobius"/>
    </source>
</evidence>
<keyword evidence="7" id="KW-1185">Reference proteome</keyword>
<dbReference type="PANTHER" id="PTHR23510:SF62">
    <property type="entry name" value="SPX DOMAIN-CONTAINING PROTEIN"/>
    <property type="match status" value="1"/>
</dbReference>
<dbReference type="Gramene" id="Bo4g096460.1">
    <property type="protein sequence ID" value="Bo4g096460.1"/>
    <property type="gene ID" value="Bo4g096460"/>
</dbReference>
<feature type="transmembrane region" description="Helical" evidence="5">
    <location>
        <begin position="20"/>
        <end position="46"/>
    </location>
</feature>
<name>A0A0D3BVX0_BRAOL</name>
<dbReference type="PANTHER" id="PTHR23510">
    <property type="entry name" value="INNER MEMBRANE TRANSPORT PROTEIN YAJR"/>
    <property type="match status" value="1"/>
</dbReference>
<evidence type="ECO:0000313" key="7">
    <source>
        <dbReference type="Proteomes" id="UP000032141"/>
    </source>
</evidence>
<sequence>MLKHAMEILLSESSVVTSYYFGWTTSSVAISLTCLGLTVLPINILVGSYISNMFEDRQIILLTSEIIVFIGILFSFNIVNLLLLSRVMSWRLSKGTYNRGLLSTEAGTLARVVADATITLGGYLGRNHLLNATLLPP</sequence>
<dbReference type="AlphaFoldDB" id="A0A0D3BVX0"/>
<evidence type="ECO:0000256" key="4">
    <source>
        <dbReference type="ARBA" id="ARBA00023136"/>
    </source>
</evidence>
<dbReference type="HOGENOM" id="CLU_094772_0_0_1"/>
<reference evidence="6" key="2">
    <citation type="submission" date="2015-03" db="UniProtKB">
        <authorList>
            <consortium name="EnsemblPlants"/>
        </authorList>
    </citation>
    <scope>IDENTIFICATION</scope>
</reference>
<comment type="subcellular location">
    <subcellularLocation>
        <location evidence="1">Membrane</location>
        <topology evidence="1">Multi-pass membrane protein</topology>
    </subcellularLocation>
</comment>
<evidence type="ECO:0000256" key="3">
    <source>
        <dbReference type="ARBA" id="ARBA00022989"/>
    </source>
</evidence>
<dbReference type="Proteomes" id="UP000032141">
    <property type="component" value="Chromosome C4"/>
</dbReference>